<dbReference type="CDD" id="cd01066">
    <property type="entry name" value="APP_MetAP"/>
    <property type="match status" value="1"/>
</dbReference>
<dbReference type="EMBL" id="CP095043">
    <property type="protein sequence ID" value="UOQ58960.1"/>
    <property type="molecule type" value="Genomic_DNA"/>
</dbReference>
<evidence type="ECO:0000259" key="1">
    <source>
        <dbReference type="Pfam" id="PF00557"/>
    </source>
</evidence>
<dbReference type="InterPro" id="IPR036005">
    <property type="entry name" value="Creatinase/aminopeptidase-like"/>
</dbReference>
<sequence length="409" mass="45293">MIASDFSRKIASLDIPEVVVPFAPEEYAQRIGRLRSEMDVAGIDLLLLTAPDAMCWVSGYELRWYKAHGASAWRPLAMIAIHRQSSTPVLFDGAEHAEVIRRTTTPNTDVRLLPRDARGETLSFILDSLAGVLRPGAVVGMEWDSHVPSPAVFLEVDAALRARGAHTRDATSMIRGVRRQKSPAELECIETAARICDDGITHLASVLRPGMTELQVWAELERGLINAGGEPAAIHEWAQRIERHASRHSISSRRELGEGDHVAVDPCGVFHRYHANRTAVLSLGEPADEFVERMELLAGAFPVLRRSAHAGARVSDVAAQLREYYAGVGLWAERGETWVGGYELGLSFPPDWVGEWTFTVAEEDSEDIFLERSVTNFESHFTLALYDTVVYEREGARTLSSLPYEIIAV</sequence>
<evidence type="ECO:0000259" key="2">
    <source>
        <dbReference type="Pfam" id="PF01321"/>
    </source>
</evidence>
<dbReference type="Gene3D" id="3.90.230.10">
    <property type="entry name" value="Creatinase/methionine aminopeptidase superfamily"/>
    <property type="match status" value="1"/>
</dbReference>
<protein>
    <submittedName>
        <fullName evidence="3">M24 family metallopeptidase</fullName>
    </submittedName>
</protein>
<dbReference type="Gene3D" id="3.40.350.10">
    <property type="entry name" value="Creatinase/prolidase N-terminal domain"/>
    <property type="match status" value="1"/>
</dbReference>
<dbReference type="Pfam" id="PF00557">
    <property type="entry name" value="Peptidase_M24"/>
    <property type="match status" value="1"/>
</dbReference>
<feature type="domain" description="Creatinase N-terminal" evidence="2">
    <location>
        <begin position="30"/>
        <end position="178"/>
    </location>
</feature>
<dbReference type="InterPro" id="IPR050659">
    <property type="entry name" value="Peptidase_M24B"/>
</dbReference>
<dbReference type="PANTHER" id="PTHR46112">
    <property type="entry name" value="AMINOPEPTIDASE"/>
    <property type="match status" value="1"/>
</dbReference>
<dbReference type="Proteomes" id="UP000831775">
    <property type="component" value="Chromosome"/>
</dbReference>
<evidence type="ECO:0000313" key="4">
    <source>
        <dbReference type="Proteomes" id="UP000831775"/>
    </source>
</evidence>
<keyword evidence="4" id="KW-1185">Reference proteome</keyword>
<feature type="domain" description="Peptidase M24" evidence="1">
    <location>
        <begin position="187"/>
        <end position="330"/>
    </location>
</feature>
<name>A0ABY4FRP7_9MICO</name>
<dbReference type="RefSeq" id="WP_244683734.1">
    <property type="nucleotide sequence ID" value="NZ_CP095043.1"/>
</dbReference>
<dbReference type="Pfam" id="PF01321">
    <property type="entry name" value="Creatinase_N"/>
    <property type="match status" value="1"/>
</dbReference>
<dbReference type="InterPro" id="IPR000587">
    <property type="entry name" value="Creatinase_N"/>
</dbReference>
<proteinExistence type="predicted"/>
<evidence type="ECO:0000313" key="3">
    <source>
        <dbReference type="EMBL" id="UOQ58960.1"/>
    </source>
</evidence>
<accession>A0ABY4FRP7</accession>
<dbReference type="SUPFAM" id="SSF53092">
    <property type="entry name" value="Creatinase/prolidase N-terminal domain"/>
    <property type="match status" value="1"/>
</dbReference>
<organism evidence="3 4">
    <name type="scientific">Leucobacter rhizosphaerae</name>
    <dbReference type="NCBI Taxonomy" id="2932245"/>
    <lineage>
        <taxon>Bacteria</taxon>
        <taxon>Bacillati</taxon>
        <taxon>Actinomycetota</taxon>
        <taxon>Actinomycetes</taxon>
        <taxon>Micrococcales</taxon>
        <taxon>Microbacteriaceae</taxon>
        <taxon>Leucobacter</taxon>
    </lineage>
</organism>
<gene>
    <name evidence="3" type="ORF">MUN76_07705</name>
</gene>
<dbReference type="PANTHER" id="PTHR46112:SF2">
    <property type="entry name" value="XAA-PRO AMINOPEPTIDASE P-RELATED"/>
    <property type="match status" value="1"/>
</dbReference>
<dbReference type="InterPro" id="IPR000994">
    <property type="entry name" value="Pept_M24"/>
</dbReference>
<dbReference type="SUPFAM" id="SSF55920">
    <property type="entry name" value="Creatinase/aminopeptidase"/>
    <property type="match status" value="1"/>
</dbReference>
<reference evidence="3 4" key="1">
    <citation type="submission" date="2022-04" db="EMBL/GenBank/DDBJ databases">
        <title>Leucobacter sp. isolated from rhizosphere of onion.</title>
        <authorList>
            <person name="Won M."/>
            <person name="Lee C.-M."/>
            <person name="Woen H.-Y."/>
            <person name="Kwon S.-W."/>
        </authorList>
    </citation>
    <scope>NUCLEOTIDE SEQUENCE [LARGE SCALE GENOMIC DNA]</scope>
    <source>
        <strain evidence="3 4">H25R-14</strain>
    </source>
</reference>
<dbReference type="InterPro" id="IPR029149">
    <property type="entry name" value="Creatin/AminoP/Spt16_N"/>
</dbReference>